<dbReference type="EMBL" id="CP065938">
    <property type="protein sequence ID" value="UWX05488.1"/>
    <property type="molecule type" value="Genomic_DNA"/>
</dbReference>
<name>A0ABY5Y0G6_9BACT</name>
<sequence length="166" mass="18910">MYIKVFPHGKGNGRSPTQYLVRLDYPNRKENPPVVLRGDVDKTQQIIDSLSTQWKFTAGVLSWHPDDAVSPEKEQEIMDAFENLAFAGLEQDQRNILWVHHSHAKHHELHFVIPRVEFIGARHIIPVPLAGRNLLMSCVIISISKKIGQDPMTQIGQDCICLNRLT</sequence>
<dbReference type="Proteomes" id="UP001058120">
    <property type="component" value="Chromosome"/>
</dbReference>
<keyword evidence="3" id="KW-1185">Reference proteome</keyword>
<evidence type="ECO:0000313" key="2">
    <source>
        <dbReference type="EMBL" id="UWX05488.1"/>
    </source>
</evidence>
<feature type="domain" description="MobA/VirD2-like nuclease" evidence="1">
    <location>
        <begin position="53"/>
        <end position="121"/>
    </location>
</feature>
<dbReference type="Pfam" id="PF03432">
    <property type="entry name" value="Relaxase"/>
    <property type="match status" value="1"/>
</dbReference>
<proteinExistence type="predicted"/>
<evidence type="ECO:0000313" key="3">
    <source>
        <dbReference type="Proteomes" id="UP001058120"/>
    </source>
</evidence>
<protein>
    <recommendedName>
        <fullName evidence="1">MobA/VirD2-like nuclease domain-containing protein</fullName>
    </recommendedName>
</protein>
<gene>
    <name evidence="2" type="ORF">JBF11_08575</name>
</gene>
<evidence type="ECO:0000259" key="1">
    <source>
        <dbReference type="Pfam" id="PF03432"/>
    </source>
</evidence>
<dbReference type="RefSeq" id="WP_334315071.1">
    <property type="nucleotide sequence ID" value="NZ_CP065938.1"/>
</dbReference>
<reference evidence="2" key="1">
    <citation type="submission" date="2020-12" db="EMBL/GenBank/DDBJ databases">
        <title>Taurinivorans muris gen. nov., sp. nov., fundamental and realized metabolic niche of a ubiquitous sulfidogenic bacterium in the murine intestine.</title>
        <authorList>
            <person name="Ye H."/>
            <person name="Hanson B.T."/>
            <person name="Loy A."/>
        </authorList>
    </citation>
    <scope>NUCLEOTIDE SEQUENCE</scope>
    <source>
        <strain evidence="2">LT0009</strain>
    </source>
</reference>
<dbReference type="InterPro" id="IPR005094">
    <property type="entry name" value="Endonuclease_MobA/VirD2"/>
</dbReference>
<organism evidence="2 3">
    <name type="scientific">Taurinivorans muris</name>
    <dbReference type="NCBI Taxonomy" id="2787751"/>
    <lineage>
        <taxon>Bacteria</taxon>
        <taxon>Pseudomonadati</taxon>
        <taxon>Thermodesulfobacteriota</taxon>
        <taxon>Desulfovibrionia</taxon>
        <taxon>Desulfovibrionales</taxon>
        <taxon>Desulfovibrionaceae</taxon>
        <taxon>Taurinivorans</taxon>
    </lineage>
</organism>
<accession>A0ABY5Y0G6</accession>